<feature type="signal peptide" evidence="2">
    <location>
        <begin position="1"/>
        <end position="20"/>
    </location>
</feature>
<dbReference type="AlphaFoldDB" id="A0A5M8PIP3"/>
<name>A0A5M8PIP3_9LECA</name>
<gene>
    <name evidence="3" type="ORF">FRX48_07257</name>
</gene>
<organism evidence="3 4">
    <name type="scientific">Lasallia pustulata</name>
    <dbReference type="NCBI Taxonomy" id="136370"/>
    <lineage>
        <taxon>Eukaryota</taxon>
        <taxon>Fungi</taxon>
        <taxon>Dikarya</taxon>
        <taxon>Ascomycota</taxon>
        <taxon>Pezizomycotina</taxon>
        <taxon>Lecanoromycetes</taxon>
        <taxon>OSLEUM clade</taxon>
        <taxon>Umbilicariomycetidae</taxon>
        <taxon>Umbilicariales</taxon>
        <taxon>Umbilicariaceae</taxon>
        <taxon>Lasallia</taxon>
    </lineage>
</organism>
<dbReference type="OrthoDB" id="10612960at2759"/>
<proteinExistence type="predicted"/>
<evidence type="ECO:0000313" key="3">
    <source>
        <dbReference type="EMBL" id="KAA6408913.1"/>
    </source>
</evidence>
<accession>A0A5M8PIP3</accession>
<evidence type="ECO:0000256" key="2">
    <source>
        <dbReference type="SAM" id="SignalP"/>
    </source>
</evidence>
<evidence type="ECO:0000313" key="4">
    <source>
        <dbReference type="Proteomes" id="UP000324767"/>
    </source>
</evidence>
<feature type="chain" id="PRO_5024313301" evidence="2">
    <location>
        <begin position="21"/>
        <end position="180"/>
    </location>
</feature>
<evidence type="ECO:0000256" key="1">
    <source>
        <dbReference type="SAM" id="MobiDB-lite"/>
    </source>
</evidence>
<protein>
    <submittedName>
        <fullName evidence="3">Uncharacterized protein</fullName>
    </submittedName>
</protein>
<feature type="compositionally biased region" description="Low complexity" evidence="1">
    <location>
        <begin position="104"/>
        <end position="122"/>
    </location>
</feature>
<keyword evidence="2" id="KW-0732">Signal</keyword>
<comment type="caution">
    <text evidence="3">The sequence shown here is derived from an EMBL/GenBank/DDBJ whole genome shotgun (WGS) entry which is preliminary data.</text>
</comment>
<sequence length="180" mass="18840">MFFKAQWLALILALSATASAAPNPDVVTVTVTSTSTEKVAYGYQGASHTKTGTATITAHPAKSTSLPAGCPLWVKMLVAPDIQEKVCHKLPKVSITSHSKVQHSTSSASSTASLSASSATTTSRKKHPKPTGLRAGCPEWVEDYVAAVNLDAACKLVMKEEHLTNSSSTSSSMTTSASKY</sequence>
<feature type="region of interest" description="Disordered" evidence="1">
    <location>
        <begin position="98"/>
        <end position="134"/>
    </location>
</feature>
<reference evidence="3 4" key="1">
    <citation type="submission" date="2019-09" db="EMBL/GenBank/DDBJ databases">
        <title>The hologenome of the rock-dwelling lichen Lasallia pustulata.</title>
        <authorList>
            <person name="Greshake Tzovaras B."/>
            <person name="Segers F."/>
            <person name="Bicker A."/>
            <person name="Dal Grande F."/>
            <person name="Otte J."/>
            <person name="Hankeln T."/>
            <person name="Schmitt I."/>
            <person name="Ebersberger I."/>
        </authorList>
    </citation>
    <scope>NUCLEOTIDE SEQUENCE [LARGE SCALE GENOMIC DNA]</scope>
    <source>
        <strain evidence="3">A1-1</strain>
    </source>
</reference>
<dbReference type="Proteomes" id="UP000324767">
    <property type="component" value="Unassembled WGS sequence"/>
</dbReference>
<dbReference type="EMBL" id="VXIT01000012">
    <property type="protein sequence ID" value="KAA6408913.1"/>
    <property type="molecule type" value="Genomic_DNA"/>
</dbReference>